<reference evidence="2 3" key="1">
    <citation type="submission" date="2024-09" db="EMBL/GenBank/DDBJ databases">
        <authorList>
            <person name="Sun Q."/>
            <person name="Mori K."/>
        </authorList>
    </citation>
    <scope>NUCLEOTIDE SEQUENCE [LARGE SCALE GENOMIC DNA]</scope>
    <source>
        <strain evidence="2 3">NCAIM B.02301</strain>
    </source>
</reference>
<gene>
    <name evidence="2" type="ORF">ACFFH4_21735</name>
</gene>
<evidence type="ECO:0000313" key="3">
    <source>
        <dbReference type="Proteomes" id="UP001589833"/>
    </source>
</evidence>
<organism evidence="2 3">
    <name type="scientific">Halalkalibacter alkalisediminis</name>
    <dbReference type="NCBI Taxonomy" id="935616"/>
    <lineage>
        <taxon>Bacteria</taxon>
        <taxon>Bacillati</taxon>
        <taxon>Bacillota</taxon>
        <taxon>Bacilli</taxon>
        <taxon>Bacillales</taxon>
        <taxon>Bacillaceae</taxon>
        <taxon>Halalkalibacter</taxon>
    </lineage>
</organism>
<evidence type="ECO:0000313" key="2">
    <source>
        <dbReference type="EMBL" id="MFC0561532.1"/>
    </source>
</evidence>
<evidence type="ECO:0008006" key="4">
    <source>
        <dbReference type="Google" id="ProtNLM"/>
    </source>
</evidence>
<dbReference type="EMBL" id="JBHLTR010000074">
    <property type="protein sequence ID" value="MFC0561532.1"/>
    <property type="molecule type" value="Genomic_DNA"/>
</dbReference>
<keyword evidence="1" id="KW-0812">Transmembrane</keyword>
<name>A0ABV6NMQ8_9BACI</name>
<comment type="caution">
    <text evidence="2">The sequence shown here is derived from an EMBL/GenBank/DDBJ whole genome shotgun (WGS) entry which is preliminary data.</text>
</comment>
<sequence>MGIGIGFFLYLIPIILLALVIRWIRLIMLNSEKQVNQNKEIIKHLRELNEKKD</sequence>
<feature type="transmembrane region" description="Helical" evidence="1">
    <location>
        <begin position="6"/>
        <end position="24"/>
    </location>
</feature>
<keyword evidence="1" id="KW-0472">Membrane</keyword>
<accession>A0ABV6NMQ8</accession>
<keyword evidence="3" id="KW-1185">Reference proteome</keyword>
<proteinExistence type="predicted"/>
<dbReference type="Proteomes" id="UP001589833">
    <property type="component" value="Unassembled WGS sequence"/>
</dbReference>
<dbReference type="RefSeq" id="WP_273848317.1">
    <property type="nucleotide sequence ID" value="NZ_JAQQWT010000065.1"/>
</dbReference>
<keyword evidence="1" id="KW-1133">Transmembrane helix</keyword>
<evidence type="ECO:0000256" key="1">
    <source>
        <dbReference type="SAM" id="Phobius"/>
    </source>
</evidence>
<protein>
    <recommendedName>
        <fullName evidence="4">DUF4083 domain-containing protein</fullName>
    </recommendedName>
</protein>